<evidence type="ECO:0000313" key="2">
    <source>
        <dbReference type="EMBL" id="QJB03549.1"/>
    </source>
</evidence>
<sequence length="447" mass="50623">MVTQKEVLKSTAKAGYTCNNCSHEFYGTTTCPDCGNAKGNRKLAPDHIEQEFHSKEYLFGALRNADDILSEDQLIAIQSAKMANEEFLENMRQSYVMNSEVKMLGVKQKLLAKQRELKRLEDGIVDTYPPEHSSPEMPQMSNGPLFGSMSPQAQFMSQLMRMNGENRAEFISQLSDADPQALNTLSNMFVQPQQNPMGMPGGFPGMYPQQFMAPQQSHADPPASPMLQMKEMFQLMKEMQPPKDNSAIETIRDLKDELKALQSRIDASVEKRSSRDEGPNPILQYIQQLEKKIDNSQHQPTFKDQIKAFADITDSLKTLGVMNQTPTNASLDDQIKLRRLDHEISVENRQFNLELDRTEIEKVNQRARESLVQHLFSNGFAKTNEDLPVLPSVATPSPSTIFSAQHREPMRPIRVTKPIEIVDEFESDAGTIREVRGSSKQYDYEGE</sequence>
<protein>
    <submittedName>
        <fullName evidence="2">Uncharacterized protein</fullName>
    </submittedName>
</protein>
<name>A0A6M3MEB8_9ZZZZ</name>
<accession>A0A6M3MEB8</accession>
<gene>
    <name evidence="2" type="ORF">MM171B00657_0006</name>
</gene>
<reference evidence="2" key="1">
    <citation type="submission" date="2020-03" db="EMBL/GenBank/DDBJ databases">
        <title>The deep terrestrial virosphere.</title>
        <authorList>
            <person name="Holmfeldt K."/>
            <person name="Nilsson E."/>
            <person name="Simone D."/>
            <person name="Lopez-Fernandez M."/>
            <person name="Wu X."/>
            <person name="de Brujin I."/>
            <person name="Lundin D."/>
            <person name="Andersson A."/>
            <person name="Bertilsson S."/>
            <person name="Dopson M."/>
        </authorList>
    </citation>
    <scope>NUCLEOTIDE SEQUENCE</scope>
    <source>
        <strain evidence="2">MM171B00657</strain>
    </source>
</reference>
<feature type="coiled-coil region" evidence="1">
    <location>
        <begin position="244"/>
        <end position="271"/>
    </location>
</feature>
<dbReference type="EMBL" id="MT143851">
    <property type="protein sequence ID" value="QJB03549.1"/>
    <property type="molecule type" value="Genomic_DNA"/>
</dbReference>
<dbReference type="AlphaFoldDB" id="A0A6M3MEB8"/>
<proteinExistence type="predicted"/>
<keyword evidence="1" id="KW-0175">Coiled coil</keyword>
<organism evidence="2">
    <name type="scientific">viral metagenome</name>
    <dbReference type="NCBI Taxonomy" id="1070528"/>
    <lineage>
        <taxon>unclassified sequences</taxon>
        <taxon>metagenomes</taxon>
        <taxon>organismal metagenomes</taxon>
    </lineage>
</organism>
<evidence type="ECO:0000256" key="1">
    <source>
        <dbReference type="SAM" id="Coils"/>
    </source>
</evidence>